<dbReference type="AlphaFoldDB" id="A0A5N6RFP9"/>
<gene>
    <name evidence="1" type="ORF">FH972_015228</name>
</gene>
<reference evidence="1 2" key="1">
    <citation type="submission" date="2019-06" db="EMBL/GenBank/DDBJ databases">
        <title>A chromosomal-level reference genome of Carpinus fangiana (Coryloideae, Betulaceae).</title>
        <authorList>
            <person name="Yang X."/>
            <person name="Wang Z."/>
            <person name="Zhang L."/>
            <person name="Hao G."/>
            <person name="Liu J."/>
            <person name="Yang Y."/>
        </authorList>
    </citation>
    <scope>NUCLEOTIDE SEQUENCE [LARGE SCALE GENOMIC DNA]</scope>
    <source>
        <strain evidence="1">Cfa_2016G</strain>
        <tissue evidence="1">Leaf</tissue>
    </source>
</reference>
<organism evidence="1 2">
    <name type="scientific">Carpinus fangiana</name>
    <dbReference type="NCBI Taxonomy" id="176857"/>
    <lineage>
        <taxon>Eukaryota</taxon>
        <taxon>Viridiplantae</taxon>
        <taxon>Streptophyta</taxon>
        <taxon>Embryophyta</taxon>
        <taxon>Tracheophyta</taxon>
        <taxon>Spermatophyta</taxon>
        <taxon>Magnoliopsida</taxon>
        <taxon>eudicotyledons</taxon>
        <taxon>Gunneridae</taxon>
        <taxon>Pentapetalae</taxon>
        <taxon>rosids</taxon>
        <taxon>fabids</taxon>
        <taxon>Fagales</taxon>
        <taxon>Betulaceae</taxon>
        <taxon>Carpinus</taxon>
    </lineage>
</organism>
<dbReference type="Proteomes" id="UP000327013">
    <property type="component" value="Chromosome 6"/>
</dbReference>
<proteinExistence type="predicted"/>
<evidence type="ECO:0000313" key="1">
    <source>
        <dbReference type="EMBL" id="KAE8076591.1"/>
    </source>
</evidence>
<protein>
    <submittedName>
        <fullName evidence="1">Uncharacterized protein</fullName>
    </submittedName>
</protein>
<keyword evidence="2" id="KW-1185">Reference proteome</keyword>
<accession>A0A5N6RFP9</accession>
<name>A0A5N6RFP9_9ROSI</name>
<evidence type="ECO:0000313" key="2">
    <source>
        <dbReference type="Proteomes" id="UP000327013"/>
    </source>
</evidence>
<sequence length="65" mass="6924">MSSSSTDPAYARKSSRVIILSSGSSSLHSLLSPETISHHTSSTVFDTLGLESEEPWTGVWSRNGA</sequence>
<dbReference type="EMBL" id="CM017326">
    <property type="protein sequence ID" value="KAE8076591.1"/>
    <property type="molecule type" value="Genomic_DNA"/>
</dbReference>